<accession>A0A084U576</accession>
<protein>
    <submittedName>
        <fullName evidence="7">Regulatory protein LysR</fullName>
    </submittedName>
</protein>
<dbReference type="EMBL" id="JMQM01000003">
    <property type="protein sequence ID" value="KFB08112.1"/>
    <property type="molecule type" value="Genomic_DNA"/>
</dbReference>
<keyword evidence="5" id="KW-0804">Transcription</keyword>
<dbReference type="GO" id="GO:0003677">
    <property type="term" value="F:DNA binding"/>
    <property type="evidence" value="ECO:0007669"/>
    <property type="project" value="UniProtKB-KW"/>
</dbReference>
<dbReference type="STRING" id="472175.EL18_03322"/>
<dbReference type="InterPro" id="IPR000847">
    <property type="entry name" value="LysR_HTH_N"/>
</dbReference>
<dbReference type="InterPro" id="IPR036390">
    <property type="entry name" value="WH_DNA-bd_sf"/>
</dbReference>
<dbReference type="SUPFAM" id="SSF53850">
    <property type="entry name" value="Periplasmic binding protein-like II"/>
    <property type="match status" value="1"/>
</dbReference>
<proteinExistence type="inferred from homology"/>
<feature type="domain" description="HTH lysR-type" evidence="6">
    <location>
        <begin position="6"/>
        <end position="63"/>
    </location>
</feature>
<evidence type="ECO:0000256" key="1">
    <source>
        <dbReference type="ARBA" id="ARBA00009437"/>
    </source>
</evidence>
<evidence type="ECO:0000313" key="7">
    <source>
        <dbReference type="EMBL" id="KFB08112.1"/>
    </source>
</evidence>
<reference evidence="7 8" key="1">
    <citation type="submission" date="2014-05" db="EMBL/GenBank/DDBJ databases">
        <title>Draft Genome Sequence of Nitratireductor basaltis Strain UMTGB225, A Marine Bacterium Isolated from Green Barrel Tunicate.</title>
        <authorList>
            <person name="Gan H.Y."/>
        </authorList>
    </citation>
    <scope>NUCLEOTIDE SEQUENCE [LARGE SCALE GENOMIC DNA]</scope>
    <source>
        <strain evidence="7 8">UMTGB225</strain>
    </source>
</reference>
<dbReference type="PATRIC" id="fig|472175.3.peg.3319"/>
<dbReference type="InterPro" id="IPR050389">
    <property type="entry name" value="LysR-type_TF"/>
</dbReference>
<dbReference type="PANTHER" id="PTHR30118:SF15">
    <property type="entry name" value="TRANSCRIPTIONAL REGULATORY PROTEIN"/>
    <property type="match status" value="1"/>
</dbReference>
<keyword evidence="4" id="KW-0238">DNA-binding</keyword>
<dbReference type="PRINTS" id="PR00039">
    <property type="entry name" value="HTHLYSR"/>
</dbReference>
<evidence type="ECO:0000256" key="4">
    <source>
        <dbReference type="ARBA" id="ARBA00023125"/>
    </source>
</evidence>
<dbReference type="PANTHER" id="PTHR30118">
    <property type="entry name" value="HTH-TYPE TRANSCRIPTIONAL REGULATOR LEUO-RELATED"/>
    <property type="match status" value="1"/>
</dbReference>
<dbReference type="GO" id="GO:0003700">
    <property type="term" value="F:DNA-binding transcription factor activity"/>
    <property type="evidence" value="ECO:0007669"/>
    <property type="project" value="InterPro"/>
</dbReference>
<evidence type="ECO:0000259" key="6">
    <source>
        <dbReference type="PROSITE" id="PS50931"/>
    </source>
</evidence>
<dbReference type="Gene3D" id="1.10.10.10">
    <property type="entry name" value="Winged helix-like DNA-binding domain superfamily/Winged helix DNA-binding domain"/>
    <property type="match status" value="1"/>
</dbReference>
<dbReference type="Pfam" id="PF00126">
    <property type="entry name" value="HTH_1"/>
    <property type="match status" value="1"/>
</dbReference>
<dbReference type="CDD" id="cd08417">
    <property type="entry name" value="PBP2_Nitroaromatics_like"/>
    <property type="match status" value="1"/>
</dbReference>
<keyword evidence="2" id="KW-0536">Nodulation</keyword>
<organism evidence="7 8">
    <name type="scientific">Nitratireductor basaltis</name>
    <dbReference type="NCBI Taxonomy" id="472175"/>
    <lineage>
        <taxon>Bacteria</taxon>
        <taxon>Pseudomonadati</taxon>
        <taxon>Pseudomonadota</taxon>
        <taxon>Alphaproteobacteria</taxon>
        <taxon>Hyphomicrobiales</taxon>
        <taxon>Phyllobacteriaceae</taxon>
        <taxon>Nitratireductor</taxon>
    </lineage>
</organism>
<dbReference type="Proteomes" id="UP000053675">
    <property type="component" value="Unassembled WGS sequence"/>
</dbReference>
<sequence>MNFLTLDLNLLRVLDALLHEGSTVKAGERLGMSQSAVSGALSRLRHALGDPLFVRHGQGLRATDYAASLATPLRVELDRLEELLCGGERFVPHEAELSFKIAGSDFFAEMLMPRLATDLRRKAPGIRVQLVDLVPYSYVETLERYEADLALLPDTQVPDWVEKRALFRSSFVAIAARGNPRIAAAGIKAGEMLPMDLFCDLGHVLFSPEGKTSAMGDAALARVGRQRRVVMTMPVFSGVCRAVSVSDLIALVPRQLAEQLSDQLALSIHPPPMPIDPPLIISAWHRRSSANPAHRFMREEIAQVLSSLNEGGELPLP</sequence>
<keyword evidence="3" id="KW-0805">Transcription regulation</keyword>
<evidence type="ECO:0000256" key="2">
    <source>
        <dbReference type="ARBA" id="ARBA00022458"/>
    </source>
</evidence>
<comment type="caution">
    <text evidence="7">The sequence shown here is derived from an EMBL/GenBank/DDBJ whole genome shotgun (WGS) entry which is preliminary data.</text>
</comment>
<dbReference type="RefSeq" id="WP_036486742.1">
    <property type="nucleotide sequence ID" value="NZ_JMQM01000003.1"/>
</dbReference>
<dbReference type="InterPro" id="IPR037402">
    <property type="entry name" value="YidZ_PBP2"/>
</dbReference>
<dbReference type="InterPro" id="IPR036388">
    <property type="entry name" value="WH-like_DNA-bd_sf"/>
</dbReference>
<dbReference type="Pfam" id="PF03466">
    <property type="entry name" value="LysR_substrate"/>
    <property type="match status" value="1"/>
</dbReference>
<dbReference type="OrthoDB" id="8455878at2"/>
<dbReference type="eggNOG" id="COG0583">
    <property type="taxonomic scope" value="Bacteria"/>
</dbReference>
<dbReference type="InterPro" id="IPR005119">
    <property type="entry name" value="LysR_subst-bd"/>
</dbReference>
<name>A0A084U576_9HYPH</name>
<dbReference type="PROSITE" id="PS50931">
    <property type="entry name" value="HTH_LYSR"/>
    <property type="match status" value="1"/>
</dbReference>
<dbReference type="AlphaFoldDB" id="A0A084U576"/>
<evidence type="ECO:0000256" key="5">
    <source>
        <dbReference type="ARBA" id="ARBA00023163"/>
    </source>
</evidence>
<dbReference type="Gene3D" id="3.40.190.10">
    <property type="entry name" value="Periplasmic binding protein-like II"/>
    <property type="match status" value="2"/>
</dbReference>
<evidence type="ECO:0000313" key="8">
    <source>
        <dbReference type="Proteomes" id="UP000053675"/>
    </source>
</evidence>
<dbReference type="SUPFAM" id="SSF46785">
    <property type="entry name" value="Winged helix' DNA-binding domain"/>
    <property type="match status" value="1"/>
</dbReference>
<evidence type="ECO:0000256" key="3">
    <source>
        <dbReference type="ARBA" id="ARBA00023015"/>
    </source>
</evidence>
<gene>
    <name evidence="7" type="ORF">EL18_03322</name>
</gene>
<comment type="similarity">
    <text evidence="1">Belongs to the LysR transcriptional regulatory family.</text>
</comment>
<keyword evidence="8" id="KW-1185">Reference proteome</keyword>